<dbReference type="AlphaFoldDB" id="A0A387BW98"/>
<feature type="transmembrane region" description="Helical" evidence="6">
    <location>
        <begin position="353"/>
        <end position="375"/>
    </location>
</feature>
<feature type="transmembrane region" description="Helical" evidence="6">
    <location>
        <begin position="323"/>
        <end position="341"/>
    </location>
</feature>
<feature type="transmembrane region" description="Helical" evidence="6">
    <location>
        <begin position="513"/>
        <end position="536"/>
    </location>
</feature>
<feature type="transmembrane region" description="Helical" evidence="6">
    <location>
        <begin position="381"/>
        <end position="404"/>
    </location>
</feature>
<dbReference type="InterPro" id="IPR011701">
    <property type="entry name" value="MFS"/>
</dbReference>
<dbReference type="Gene3D" id="1.20.1720.10">
    <property type="entry name" value="Multidrug resistance protein D"/>
    <property type="match status" value="1"/>
</dbReference>
<feature type="compositionally biased region" description="Low complexity" evidence="5">
    <location>
        <begin position="26"/>
        <end position="48"/>
    </location>
</feature>
<feature type="transmembrane region" description="Helical" evidence="6">
    <location>
        <begin position="587"/>
        <end position="605"/>
    </location>
</feature>
<dbReference type="Gene3D" id="1.20.1250.20">
    <property type="entry name" value="MFS general substrate transporter like domains"/>
    <property type="match status" value="1"/>
</dbReference>
<evidence type="ECO:0000256" key="4">
    <source>
        <dbReference type="ARBA" id="ARBA00023136"/>
    </source>
</evidence>
<keyword evidence="3 6" id="KW-1133">Transmembrane helix</keyword>
<feature type="region of interest" description="Disordered" evidence="5">
    <location>
        <begin position="1"/>
        <end position="151"/>
    </location>
</feature>
<dbReference type="Pfam" id="PF07690">
    <property type="entry name" value="MFS_1"/>
    <property type="match status" value="2"/>
</dbReference>
<evidence type="ECO:0000256" key="1">
    <source>
        <dbReference type="ARBA" id="ARBA00004651"/>
    </source>
</evidence>
<keyword evidence="2 6" id="KW-0812">Transmembrane</keyword>
<feature type="transmembrane region" description="Helical" evidence="6">
    <location>
        <begin position="270"/>
        <end position="287"/>
    </location>
</feature>
<keyword evidence="4 6" id="KW-0472">Membrane</keyword>
<dbReference type="KEGG" id="gry:D7I44_17375"/>
<dbReference type="SUPFAM" id="SSF103473">
    <property type="entry name" value="MFS general substrate transporter"/>
    <property type="match status" value="1"/>
</dbReference>
<reference evidence="8 9" key="1">
    <citation type="submission" date="2018-09" db="EMBL/GenBank/DDBJ databases">
        <title>Genome sequencing of strain 2DFW10M-5.</title>
        <authorList>
            <person name="Heo J."/>
            <person name="Kim S.-J."/>
            <person name="Kwon S.-W."/>
        </authorList>
    </citation>
    <scope>NUCLEOTIDE SEQUENCE [LARGE SCALE GENOMIC DNA]</scope>
    <source>
        <strain evidence="8 9">2DFW10M-5</strain>
    </source>
</reference>
<keyword evidence="9" id="KW-1185">Reference proteome</keyword>
<gene>
    <name evidence="8" type="ORF">D7I44_17375</name>
</gene>
<evidence type="ECO:0000256" key="6">
    <source>
        <dbReference type="SAM" id="Phobius"/>
    </source>
</evidence>
<evidence type="ECO:0000259" key="7">
    <source>
        <dbReference type="PROSITE" id="PS50850"/>
    </source>
</evidence>
<dbReference type="OrthoDB" id="7375466at2"/>
<feature type="transmembrane region" description="Helical" evidence="6">
    <location>
        <begin position="213"/>
        <end position="232"/>
    </location>
</feature>
<organism evidence="8 9">
    <name type="scientific">Gryllotalpicola protaetiae</name>
    <dbReference type="NCBI Taxonomy" id="2419771"/>
    <lineage>
        <taxon>Bacteria</taxon>
        <taxon>Bacillati</taxon>
        <taxon>Actinomycetota</taxon>
        <taxon>Actinomycetes</taxon>
        <taxon>Micrococcales</taxon>
        <taxon>Microbacteriaceae</taxon>
        <taxon>Gryllotalpicola</taxon>
    </lineage>
</organism>
<feature type="transmembrane region" description="Helical" evidence="6">
    <location>
        <begin position="170"/>
        <end position="193"/>
    </location>
</feature>
<feature type="transmembrane region" description="Helical" evidence="6">
    <location>
        <begin position="486"/>
        <end position="507"/>
    </location>
</feature>
<accession>A0A387BW98</accession>
<feature type="compositionally biased region" description="Basic residues" evidence="5">
    <location>
        <begin position="92"/>
        <end position="113"/>
    </location>
</feature>
<dbReference type="InterPro" id="IPR036259">
    <property type="entry name" value="MFS_trans_sf"/>
</dbReference>
<feature type="transmembrane region" description="Helical" evidence="6">
    <location>
        <begin position="454"/>
        <end position="474"/>
    </location>
</feature>
<feature type="transmembrane region" description="Helical" evidence="6">
    <location>
        <begin position="299"/>
        <end position="317"/>
    </location>
</feature>
<evidence type="ECO:0000256" key="2">
    <source>
        <dbReference type="ARBA" id="ARBA00022692"/>
    </source>
</evidence>
<evidence type="ECO:0000256" key="5">
    <source>
        <dbReference type="SAM" id="MobiDB-lite"/>
    </source>
</evidence>
<dbReference type="EMBL" id="CP032624">
    <property type="protein sequence ID" value="AYG05107.1"/>
    <property type="molecule type" value="Genomic_DNA"/>
</dbReference>
<dbReference type="PANTHER" id="PTHR42718">
    <property type="entry name" value="MAJOR FACILITATOR SUPERFAMILY MULTIDRUG TRANSPORTER MFSC"/>
    <property type="match status" value="1"/>
</dbReference>
<dbReference type="PANTHER" id="PTHR42718:SF42">
    <property type="entry name" value="EXPORT PROTEIN"/>
    <property type="match status" value="1"/>
</dbReference>
<dbReference type="PROSITE" id="PS50850">
    <property type="entry name" value="MFS"/>
    <property type="match status" value="1"/>
</dbReference>
<dbReference type="InterPro" id="IPR020846">
    <property type="entry name" value="MFS_dom"/>
</dbReference>
<evidence type="ECO:0000313" key="8">
    <source>
        <dbReference type="EMBL" id="AYG05107.1"/>
    </source>
</evidence>
<protein>
    <submittedName>
        <fullName evidence="8">MFS transporter</fullName>
    </submittedName>
</protein>
<feature type="domain" description="Major facilitator superfamily (MFS) profile" evidence="7">
    <location>
        <begin position="171"/>
        <end position="609"/>
    </location>
</feature>
<proteinExistence type="predicted"/>
<dbReference type="GO" id="GO:0022857">
    <property type="term" value="F:transmembrane transporter activity"/>
    <property type="evidence" value="ECO:0007669"/>
    <property type="project" value="InterPro"/>
</dbReference>
<sequence length="621" mass="64598">MRSSRSGGSPTSRPASRRPPGPQGSPPSRSRPGGPARPSRSRSASRGPSWPPRPPPPGSVAPGPGSWRIRPSKTRRPASPPAPRPRWATVRRPQRGRRRRCRPPARPQPRPRGRQGSLSSYAYARNHTNDGTARRRGTRGRAQILSTPARGSHAVAERRRCLTEVVTQRTVLLVAILASFVAFLDGSIVNVALPAIERELGGGLALQQWVVDAYLVTLGALILVAGSLSDLFSRTRVLFIGLIGFGAASVLCAIAPTAGVLIAARALQGVAGALLVPSSLAMIISAFDGEAQSRAIGRWTALTGVAMLIGPFLGGVFVDTLSWRWVFAVNVLPIAVTLTLLSRLPKAHARPGARVDVPGAVLGAVALGGVVFALIEQGTRGWADAVVLVSAAIGVAAGVAFVMVERRARQPMLPLAIFRAHDFAVGNVATFAIYAAFSLGPLMVGLYLQQVAHLAASLAGLALVPSTLAALLLAGRFGSMAGKVGARWFMTAGPLIVAAGFLSMLLIRDPFDYWTQLLPGTVIVGVGIAMTVAPLTSAVLGAIPPAQAGIASAINNAVARVAGLVAIACAGVIVGEHLDLAGLQRTIIVLAVLLAAGAVVSWLGIRDEFLVAQRATPAPRP</sequence>
<feature type="compositionally biased region" description="Low complexity" evidence="5">
    <location>
        <begin position="1"/>
        <end position="14"/>
    </location>
</feature>
<dbReference type="GO" id="GO:0005886">
    <property type="term" value="C:plasma membrane"/>
    <property type="evidence" value="ECO:0007669"/>
    <property type="project" value="UniProtKB-SubCell"/>
</dbReference>
<name>A0A387BW98_9MICO</name>
<comment type="subcellular location">
    <subcellularLocation>
        <location evidence="1">Cell membrane</location>
        <topology evidence="1">Multi-pass membrane protein</topology>
    </subcellularLocation>
</comment>
<evidence type="ECO:0000256" key="3">
    <source>
        <dbReference type="ARBA" id="ARBA00022989"/>
    </source>
</evidence>
<evidence type="ECO:0000313" key="9">
    <source>
        <dbReference type="Proteomes" id="UP000275069"/>
    </source>
</evidence>
<dbReference type="CDD" id="cd17321">
    <property type="entry name" value="MFS_MMR_MDR_like"/>
    <property type="match status" value="1"/>
</dbReference>
<feature type="compositionally biased region" description="Pro residues" evidence="5">
    <location>
        <begin position="49"/>
        <end position="59"/>
    </location>
</feature>
<feature type="transmembrane region" description="Helical" evidence="6">
    <location>
        <begin position="239"/>
        <end position="264"/>
    </location>
</feature>
<dbReference type="Proteomes" id="UP000275069">
    <property type="component" value="Chromosome"/>
</dbReference>
<feature type="transmembrane region" description="Helical" evidence="6">
    <location>
        <begin position="425"/>
        <end position="448"/>
    </location>
</feature>
<feature type="transmembrane region" description="Helical" evidence="6">
    <location>
        <begin position="557"/>
        <end position="575"/>
    </location>
</feature>